<dbReference type="Pfam" id="PF01551">
    <property type="entry name" value="Peptidase_M23"/>
    <property type="match status" value="1"/>
</dbReference>
<accession>A0A9D1RB46</accession>
<dbReference type="PANTHER" id="PTHR21666">
    <property type="entry name" value="PEPTIDASE-RELATED"/>
    <property type="match status" value="1"/>
</dbReference>
<reference evidence="2" key="2">
    <citation type="submission" date="2021-04" db="EMBL/GenBank/DDBJ databases">
        <authorList>
            <person name="Gilroy R."/>
        </authorList>
    </citation>
    <scope>NUCLEOTIDE SEQUENCE</scope>
    <source>
        <strain evidence="2">ChiSxjej1B13-11762</strain>
    </source>
</reference>
<dbReference type="Gene3D" id="2.70.70.10">
    <property type="entry name" value="Glucose Permease (Domain IIA)"/>
    <property type="match status" value="1"/>
</dbReference>
<gene>
    <name evidence="2" type="ORF">H9873_05855</name>
</gene>
<dbReference type="EMBL" id="DXGF01000107">
    <property type="protein sequence ID" value="HIW83828.1"/>
    <property type="molecule type" value="Genomic_DNA"/>
</dbReference>
<feature type="domain" description="M23ase beta-sheet core" evidence="1">
    <location>
        <begin position="94"/>
        <end position="193"/>
    </location>
</feature>
<organism evidence="2 3">
    <name type="scientific">Candidatus Dorea gallistercoris</name>
    <dbReference type="NCBI Taxonomy" id="2838542"/>
    <lineage>
        <taxon>Bacteria</taxon>
        <taxon>Bacillati</taxon>
        <taxon>Bacillota</taxon>
        <taxon>Clostridia</taxon>
        <taxon>Lachnospirales</taxon>
        <taxon>Lachnospiraceae</taxon>
        <taxon>Dorea</taxon>
    </lineage>
</organism>
<dbReference type="PANTHER" id="PTHR21666:SF270">
    <property type="entry name" value="MUREIN HYDROLASE ACTIVATOR ENVC"/>
    <property type="match status" value="1"/>
</dbReference>
<dbReference type="GO" id="GO:0004222">
    <property type="term" value="F:metalloendopeptidase activity"/>
    <property type="evidence" value="ECO:0007669"/>
    <property type="project" value="TreeGrafter"/>
</dbReference>
<dbReference type="InterPro" id="IPR011055">
    <property type="entry name" value="Dup_hybrid_motif"/>
</dbReference>
<evidence type="ECO:0000313" key="2">
    <source>
        <dbReference type="EMBL" id="HIW83828.1"/>
    </source>
</evidence>
<dbReference type="AlphaFoldDB" id="A0A9D1RB46"/>
<reference evidence="2" key="1">
    <citation type="journal article" date="2021" name="PeerJ">
        <title>Extensive microbial diversity within the chicken gut microbiome revealed by metagenomics and culture.</title>
        <authorList>
            <person name="Gilroy R."/>
            <person name="Ravi A."/>
            <person name="Getino M."/>
            <person name="Pursley I."/>
            <person name="Horton D.L."/>
            <person name="Alikhan N.F."/>
            <person name="Baker D."/>
            <person name="Gharbi K."/>
            <person name="Hall N."/>
            <person name="Watson M."/>
            <person name="Adriaenssens E.M."/>
            <person name="Foster-Nyarko E."/>
            <person name="Jarju S."/>
            <person name="Secka A."/>
            <person name="Antonio M."/>
            <person name="Oren A."/>
            <person name="Chaudhuri R.R."/>
            <person name="La Ragione R."/>
            <person name="Hildebrand F."/>
            <person name="Pallen M.J."/>
        </authorList>
    </citation>
    <scope>NUCLEOTIDE SEQUENCE</scope>
    <source>
        <strain evidence="2">ChiSxjej1B13-11762</strain>
    </source>
</reference>
<proteinExistence type="predicted"/>
<protein>
    <submittedName>
        <fullName evidence="2">M23 family metallopeptidase</fullName>
    </submittedName>
</protein>
<sequence length="246" mass="27882">MKVSVMIQILKQCWGIIYLEYKYQGKLPNINTYHSSVKYSLPFSGEWVTVNGGVTEKTSHSWEIPSQRYAYDFVKLDEDGRSFCGKETEVESFYSYGEDILACADGIVTEARDQSPDSKVTERRDVSCEAGDIRGNHVLICHEEQVYSLYAHLKPGSIQVTVGQTVKRGEKIGECGNSGNTTEPHLHFQLQAGKSFYTAPGLPVEFENILVRETPSYEKFDDRNLRGEKTEYPPYIAVGDRVRNKK</sequence>
<evidence type="ECO:0000259" key="1">
    <source>
        <dbReference type="Pfam" id="PF01551"/>
    </source>
</evidence>
<name>A0A9D1RB46_9FIRM</name>
<comment type="caution">
    <text evidence="2">The sequence shown here is derived from an EMBL/GenBank/DDBJ whole genome shotgun (WGS) entry which is preliminary data.</text>
</comment>
<dbReference type="SUPFAM" id="SSF51261">
    <property type="entry name" value="Duplicated hybrid motif"/>
    <property type="match status" value="1"/>
</dbReference>
<dbReference type="InterPro" id="IPR050570">
    <property type="entry name" value="Cell_wall_metabolism_enzyme"/>
</dbReference>
<dbReference type="Proteomes" id="UP000824263">
    <property type="component" value="Unassembled WGS sequence"/>
</dbReference>
<dbReference type="InterPro" id="IPR016047">
    <property type="entry name" value="M23ase_b-sheet_dom"/>
</dbReference>
<evidence type="ECO:0000313" key="3">
    <source>
        <dbReference type="Proteomes" id="UP000824263"/>
    </source>
</evidence>
<dbReference type="CDD" id="cd12797">
    <property type="entry name" value="M23_peptidase"/>
    <property type="match status" value="1"/>
</dbReference>